<proteinExistence type="predicted"/>
<dbReference type="InParanoid" id="A0A2K1J8U1"/>
<evidence type="ECO:0000313" key="3">
    <source>
        <dbReference type="EnsemblPlants" id="PAC:32985007.CDS.1"/>
    </source>
</evidence>
<reference evidence="3" key="3">
    <citation type="submission" date="2020-12" db="UniProtKB">
        <authorList>
            <consortium name="EnsemblPlants"/>
        </authorList>
    </citation>
    <scope>IDENTIFICATION</scope>
</reference>
<sequence>MHAGTHTGSNVMVSRESGGTRGGGAGDSIERPASTPQQHHLEGNESDDTFESDCDSVREYPSPHSLVECELTEDLDDLDWSWDGISPWLPMCTEEVCLCLFFINFVVLVEICDGTREFVRPRSVYITSLLR</sequence>
<dbReference type="EMBL" id="ABEU02000016">
    <property type="protein sequence ID" value="PNR37941.1"/>
    <property type="molecule type" value="Genomic_DNA"/>
</dbReference>
<reference evidence="2 4" key="2">
    <citation type="journal article" date="2018" name="Plant J.">
        <title>The Physcomitrella patens chromosome-scale assembly reveals moss genome structure and evolution.</title>
        <authorList>
            <person name="Lang D."/>
            <person name="Ullrich K.K."/>
            <person name="Murat F."/>
            <person name="Fuchs J."/>
            <person name="Jenkins J."/>
            <person name="Haas F.B."/>
            <person name="Piednoel M."/>
            <person name="Gundlach H."/>
            <person name="Van Bel M."/>
            <person name="Meyberg R."/>
            <person name="Vives C."/>
            <person name="Morata J."/>
            <person name="Symeonidi A."/>
            <person name="Hiss M."/>
            <person name="Muchero W."/>
            <person name="Kamisugi Y."/>
            <person name="Saleh O."/>
            <person name="Blanc G."/>
            <person name="Decker E.L."/>
            <person name="van Gessel N."/>
            <person name="Grimwood J."/>
            <person name="Hayes R.D."/>
            <person name="Graham S.W."/>
            <person name="Gunter L.E."/>
            <person name="McDaniel S.F."/>
            <person name="Hoernstein S.N.W."/>
            <person name="Larsson A."/>
            <person name="Li F.W."/>
            <person name="Perroud P.F."/>
            <person name="Phillips J."/>
            <person name="Ranjan P."/>
            <person name="Rokshar D.S."/>
            <person name="Rothfels C.J."/>
            <person name="Schneider L."/>
            <person name="Shu S."/>
            <person name="Stevenson D.W."/>
            <person name="Thummler F."/>
            <person name="Tillich M."/>
            <person name="Villarreal Aguilar J.C."/>
            <person name="Widiez T."/>
            <person name="Wong G.K."/>
            <person name="Wymore A."/>
            <person name="Zhang Y."/>
            <person name="Zimmer A.D."/>
            <person name="Quatrano R.S."/>
            <person name="Mayer K.F.X."/>
            <person name="Goodstein D."/>
            <person name="Casacuberta J.M."/>
            <person name="Vandepoele K."/>
            <person name="Reski R."/>
            <person name="Cuming A.C."/>
            <person name="Tuskan G.A."/>
            <person name="Maumus F."/>
            <person name="Salse J."/>
            <person name="Schmutz J."/>
            <person name="Rensing S.A."/>
        </authorList>
    </citation>
    <scope>NUCLEOTIDE SEQUENCE [LARGE SCALE GENOMIC DNA]</scope>
    <source>
        <strain evidence="3 4">cv. Gransden 2004</strain>
    </source>
</reference>
<keyword evidence="4" id="KW-1185">Reference proteome</keyword>
<accession>A0A2K1J8U1</accession>
<dbReference type="EnsemblPlants" id="Pp3c16_16140V3.1">
    <property type="protein sequence ID" value="PAC:32985007.CDS.1"/>
    <property type="gene ID" value="Pp3c16_16140"/>
</dbReference>
<feature type="compositionally biased region" description="Acidic residues" evidence="1">
    <location>
        <begin position="44"/>
        <end position="54"/>
    </location>
</feature>
<feature type="region of interest" description="Disordered" evidence="1">
    <location>
        <begin position="1"/>
        <end position="57"/>
    </location>
</feature>
<organism evidence="2">
    <name type="scientific">Physcomitrium patens</name>
    <name type="common">Spreading-leaved earth moss</name>
    <name type="synonym">Physcomitrella patens</name>
    <dbReference type="NCBI Taxonomy" id="3218"/>
    <lineage>
        <taxon>Eukaryota</taxon>
        <taxon>Viridiplantae</taxon>
        <taxon>Streptophyta</taxon>
        <taxon>Embryophyta</taxon>
        <taxon>Bryophyta</taxon>
        <taxon>Bryophytina</taxon>
        <taxon>Bryopsida</taxon>
        <taxon>Funariidae</taxon>
        <taxon>Funariales</taxon>
        <taxon>Funariaceae</taxon>
        <taxon>Physcomitrium</taxon>
    </lineage>
</organism>
<dbReference type="Gramene" id="Pp3c16_16140V3.1">
    <property type="protein sequence ID" value="PAC:32985007.CDS.1"/>
    <property type="gene ID" value="Pp3c16_16140"/>
</dbReference>
<feature type="compositionally biased region" description="Polar residues" evidence="1">
    <location>
        <begin position="1"/>
        <end position="12"/>
    </location>
</feature>
<evidence type="ECO:0000256" key="1">
    <source>
        <dbReference type="SAM" id="MobiDB-lite"/>
    </source>
</evidence>
<reference evidence="2 4" key="1">
    <citation type="journal article" date="2008" name="Science">
        <title>The Physcomitrella genome reveals evolutionary insights into the conquest of land by plants.</title>
        <authorList>
            <person name="Rensing S."/>
            <person name="Lang D."/>
            <person name="Zimmer A."/>
            <person name="Terry A."/>
            <person name="Salamov A."/>
            <person name="Shapiro H."/>
            <person name="Nishiyama T."/>
            <person name="Perroud P.-F."/>
            <person name="Lindquist E."/>
            <person name="Kamisugi Y."/>
            <person name="Tanahashi T."/>
            <person name="Sakakibara K."/>
            <person name="Fujita T."/>
            <person name="Oishi K."/>
            <person name="Shin-I T."/>
            <person name="Kuroki Y."/>
            <person name="Toyoda A."/>
            <person name="Suzuki Y."/>
            <person name="Hashimoto A."/>
            <person name="Yamaguchi K."/>
            <person name="Sugano A."/>
            <person name="Kohara Y."/>
            <person name="Fujiyama A."/>
            <person name="Anterola A."/>
            <person name="Aoki S."/>
            <person name="Ashton N."/>
            <person name="Barbazuk W.B."/>
            <person name="Barker E."/>
            <person name="Bennetzen J."/>
            <person name="Bezanilla M."/>
            <person name="Blankenship R."/>
            <person name="Cho S.H."/>
            <person name="Dutcher S."/>
            <person name="Estelle M."/>
            <person name="Fawcett J.A."/>
            <person name="Gundlach H."/>
            <person name="Hanada K."/>
            <person name="Heyl A."/>
            <person name="Hicks K.A."/>
            <person name="Hugh J."/>
            <person name="Lohr M."/>
            <person name="Mayer K."/>
            <person name="Melkozernov A."/>
            <person name="Murata T."/>
            <person name="Nelson D."/>
            <person name="Pils B."/>
            <person name="Prigge M."/>
            <person name="Reiss B."/>
            <person name="Renner T."/>
            <person name="Rombauts S."/>
            <person name="Rushton P."/>
            <person name="Sanderfoot A."/>
            <person name="Schween G."/>
            <person name="Shiu S.-H."/>
            <person name="Stueber K."/>
            <person name="Theodoulou F.L."/>
            <person name="Tu H."/>
            <person name="Van de Peer Y."/>
            <person name="Verrier P.J."/>
            <person name="Waters E."/>
            <person name="Wood A."/>
            <person name="Yang L."/>
            <person name="Cove D."/>
            <person name="Cuming A."/>
            <person name="Hasebe M."/>
            <person name="Lucas S."/>
            <person name="Mishler D.B."/>
            <person name="Reski R."/>
            <person name="Grigoriev I."/>
            <person name="Quatrano R.S."/>
            <person name="Boore J.L."/>
        </authorList>
    </citation>
    <scope>NUCLEOTIDE SEQUENCE [LARGE SCALE GENOMIC DNA]</scope>
    <source>
        <strain evidence="3 4">cv. Gransden 2004</strain>
    </source>
</reference>
<gene>
    <name evidence="2" type="ORF">PHYPA_021051</name>
</gene>
<name>A0A2K1J8U1_PHYPA</name>
<evidence type="ECO:0000313" key="4">
    <source>
        <dbReference type="Proteomes" id="UP000006727"/>
    </source>
</evidence>
<dbReference type="Gramene" id="Pp3c16_16140V3.2">
    <property type="protein sequence ID" value="PAC:32985008.CDS.1"/>
    <property type="gene ID" value="Pp3c16_16140"/>
</dbReference>
<dbReference type="AlphaFoldDB" id="A0A2K1J8U1"/>
<dbReference type="Proteomes" id="UP000006727">
    <property type="component" value="Chromosome 16"/>
</dbReference>
<evidence type="ECO:0000313" key="2">
    <source>
        <dbReference type="EMBL" id="PNR37941.1"/>
    </source>
</evidence>
<protein>
    <submittedName>
        <fullName evidence="2 3">Uncharacterized protein</fullName>
    </submittedName>
</protein>
<dbReference type="EnsemblPlants" id="Pp3c16_16140V3.2">
    <property type="protein sequence ID" value="PAC:32985008.CDS.1"/>
    <property type="gene ID" value="Pp3c16_16140"/>
</dbReference>